<sequence length="146" mass="15132">MFSVSTFISFTLIAAAAPALCAPVVRNALVMNRSPARRDKLSDLDKAIDADLKKLPHASPTTTLDAAAQQSAFLDSLGLGPPLSVPQATFTTVSVSPEESAFLAANGLEPPVVEVRPDPTYASVSPSQSAFLNSLGLGPPEAAKRS</sequence>
<feature type="signal peptide" evidence="2">
    <location>
        <begin position="1"/>
        <end position="21"/>
    </location>
</feature>
<feature type="chain" id="PRO_5042222136" evidence="2">
    <location>
        <begin position="22"/>
        <end position="146"/>
    </location>
</feature>
<evidence type="ECO:0000256" key="2">
    <source>
        <dbReference type="SAM" id="SignalP"/>
    </source>
</evidence>
<feature type="region of interest" description="Disordered" evidence="1">
    <location>
        <begin position="123"/>
        <end position="146"/>
    </location>
</feature>
<keyword evidence="2" id="KW-0732">Signal</keyword>
<dbReference type="Proteomes" id="UP001218218">
    <property type="component" value="Unassembled WGS sequence"/>
</dbReference>
<reference evidence="3" key="1">
    <citation type="submission" date="2023-03" db="EMBL/GenBank/DDBJ databases">
        <title>Massive genome expansion in bonnet fungi (Mycena s.s.) driven by repeated elements and novel gene families across ecological guilds.</title>
        <authorList>
            <consortium name="Lawrence Berkeley National Laboratory"/>
            <person name="Harder C.B."/>
            <person name="Miyauchi S."/>
            <person name="Viragh M."/>
            <person name="Kuo A."/>
            <person name="Thoen E."/>
            <person name="Andreopoulos B."/>
            <person name="Lu D."/>
            <person name="Skrede I."/>
            <person name="Drula E."/>
            <person name="Henrissat B."/>
            <person name="Morin E."/>
            <person name="Kohler A."/>
            <person name="Barry K."/>
            <person name="LaButti K."/>
            <person name="Morin E."/>
            <person name="Salamov A."/>
            <person name="Lipzen A."/>
            <person name="Mereny Z."/>
            <person name="Hegedus B."/>
            <person name="Baldrian P."/>
            <person name="Stursova M."/>
            <person name="Weitz H."/>
            <person name="Taylor A."/>
            <person name="Grigoriev I.V."/>
            <person name="Nagy L.G."/>
            <person name="Martin F."/>
            <person name="Kauserud H."/>
        </authorList>
    </citation>
    <scope>NUCLEOTIDE SEQUENCE</scope>
    <source>
        <strain evidence="3">CBHHK002</strain>
    </source>
</reference>
<gene>
    <name evidence="3" type="ORF">DFH08DRAFT_838949</name>
</gene>
<feature type="compositionally biased region" description="Polar residues" evidence="1">
    <location>
        <begin position="123"/>
        <end position="132"/>
    </location>
</feature>
<organism evidence="3 4">
    <name type="scientific">Mycena albidolilacea</name>
    <dbReference type="NCBI Taxonomy" id="1033008"/>
    <lineage>
        <taxon>Eukaryota</taxon>
        <taxon>Fungi</taxon>
        <taxon>Dikarya</taxon>
        <taxon>Basidiomycota</taxon>
        <taxon>Agaricomycotina</taxon>
        <taxon>Agaricomycetes</taxon>
        <taxon>Agaricomycetidae</taxon>
        <taxon>Agaricales</taxon>
        <taxon>Marasmiineae</taxon>
        <taxon>Mycenaceae</taxon>
        <taxon>Mycena</taxon>
    </lineage>
</organism>
<proteinExistence type="predicted"/>
<name>A0AAD7AP53_9AGAR</name>
<dbReference type="AlphaFoldDB" id="A0AAD7AP53"/>
<dbReference type="EMBL" id="JARIHO010000003">
    <property type="protein sequence ID" value="KAJ7364306.1"/>
    <property type="molecule type" value="Genomic_DNA"/>
</dbReference>
<keyword evidence="4" id="KW-1185">Reference proteome</keyword>
<evidence type="ECO:0000256" key="1">
    <source>
        <dbReference type="SAM" id="MobiDB-lite"/>
    </source>
</evidence>
<comment type="caution">
    <text evidence="3">The sequence shown here is derived from an EMBL/GenBank/DDBJ whole genome shotgun (WGS) entry which is preliminary data.</text>
</comment>
<evidence type="ECO:0000313" key="3">
    <source>
        <dbReference type="EMBL" id="KAJ7364306.1"/>
    </source>
</evidence>
<evidence type="ECO:0000313" key="4">
    <source>
        <dbReference type="Proteomes" id="UP001218218"/>
    </source>
</evidence>
<protein>
    <submittedName>
        <fullName evidence="3">Uncharacterized protein</fullName>
    </submittedName>
</protein>
<accession>A0AAD7AP53</accession>